<dbReference type="EMBL" id="JACAZI010000003">
    <property type="protein sequence ID" value="KAF7365733.1"/>
    <property type="molecule type" value="Genomic_DNA"/>
</dbReference>
<dbReference type="Pfam" id="PF20236">
    <property type="entry name" value="DUF6593"/>
    <property type="match status" value="1"/>
</dbReference>
<reference evidence="2" key="1">
    <citation type="submission" date="2020-05" db="EMBL/GenBank/DDBJ databases">
        <title>Mycena genomes resolve the evolution of fungal bioluminescence.</title>
        <authorList>
            <person name="Tsai I.J."/>
        </authorList>
    </citation>
    <scope>NUCLEOTIDE SEQUENCE</scope>
    <source>
        <strain evidence="2">CCC161011</strain>
    </source>
</reference>
<keyword evidence="3" id="KW-1185">Reference proteome</keyword>
<evidence type="ECO:0000313" key="3">
    <source>
        <dbReference type="Proteomes" id="UP000620124"/>
    </source>
</evidence>
<dbReference type="AlphaFoldDB" id="A0A8H6YR58"/>
<organism evidence="2 3">
    <name type="scientific">Mycena venus</name>
    <dbReference type="NCBI Taxonomy" id="2733690"/>
    <lineage>
        <taxon>Eukaryota</taxon>
        <taxon>Fungi</taxon>
        <taxon>Dikarya</taxon>
        <taxon>Basidiomycota</taxon>
        <taxon>Agaricomycotina</taxon>
        <taxon>Agaricomycetes</taxon>
        <taxon>Agaricomycetidae</taxon>
        <taxon>Agaricales</taxon>
        <taxon>Marasmiineae</taxon>
        <taxon>Mycenaceae</taxon>
        <taxon>Mycena</taxon>
    </lineage>
</organism>
<sequence length="195" mass="21894">MDSQLTLVDPSPPVCLTFSANSMINAILYRDGRPVYTISTELLGSTTEIKASATSELLARITRKELLPDIVTFPNVDGGKDMRLSKWMRRCKLPDGSHAHVIETEVGNCLLRKHRTHRLALFTEYDLESPVAHWERPDESSPLSLILYSGTENFHPQIITAFTVQELKMRMAEKADIVALSRATAQSRGLRRGNM</sequence>
<accession>A0A8H6YR58</accession>
<name>A0A8H6YR58_9AGAR</name>
<comment type="caution">
    <text evidence="2">The sequence shown here is derived from an EMBL/GenBank/DDBJ whole genome shotgun (WGS) entry which is preliminary data.</text>
</comment>
<dbReference type="OrthoDB" id="3256331at2759"/>
<feature type="domain" description="DUF6593" evidence="1">
    <location>
        <begin position="21"/>
        <end position="171"/>
    </location>
</feature>
<protein>
    <submittedName>
        <fullName evidence="2">Peptide methionine sulfoxide reductase</fullName>
    </submittedName>
</protein>
<evidence type="ECO:0000313" key="2">
    <source>
        <dbReference type="EMBL" id="KAF7365733.1"/>
    </source>
</evidence>
<proteinExistence type="predicted"/>
<dbReference type="Proteomes" id="UP000620124">
    <property type="component" value="Unassembled WGS sequence"/>
</dbReference>
<evidence type="ECO:0000259" key="1">
    <source>
        <dbReference type="Pfam" id="PF20236"/>
    </source>
</evidence>
<gene>
    <name evidence="2" type="ORF">MVEN_00447100</name>
</gene>
<dbReference type="InterPro" id="IPR046528">
    <property type="entry name" value="DUF6593"/>
</dbReference>